<gene>
    <name evidence="4" type="ORF">GFD18_08075</name>
</gene>
<evidence type="ECO:0000256" key="2">
    <source>
        <dbReference type="SAM" id="SignalP"/>
    </source>
</evidence>
<dbReference type="PANTHER" id="PTHR24094:SF15">
    <property type="entry name" value="AMP-DEPENDENT SYNTHETASE_LIGASE DOMAIN-CONTAINING PROTEIN-RELATED"/>
    <property type="match status" value="1"/>
</dbReference>
<dbReference type="Pfam" id="PF07510">
    <property type="entry name" value="GmrSD_C"/>
    <property type="match status" value="1"/>
</dbReference>
<feature type="compositionally biased region" description="Low complexity" evidence="1">
    <location>
        <begin position="29"/>
        <end position="58"/>
    </location>
</feature>
<sequence>MTMARRMTCATGCMALIISLAACADTGDSASTQSPRTSSSSGVSASSGSSDTVGGSSANTGNGERAITVLASLPIKGRAPKTGYARTQFGAAWADVDGNGCDTRNDILNRDMTNVTYKSGTHNCVVATGTLADPYTGRTIHFQRGQNTSTAVQIDHVVALSDAWQKGAQQLSADTRKHLANDPYNLLAVDGPSNEQKSDGDAATWLPANKSYRCAYVARQIGVKSKYSLWVTQAEHDAMESVLASCPSQTVPADNGLSASASSKATPSVTGSATSTPTASASPSPTVESTPTVSSSPTASTQSSSDVYYANCSAVRAAGKAPLYKGQPGYSTKLDRDGDGVACE</sequence>
<feature type="compositionally biased region" description="Basic and acidic residues" evidence="1">
    <location>
        <begin position="333"/>
        <end position="344"/>
    </location>
</feature>
<proteinExistence type="predicted"/>
<dbReference type="InterPro" id="IPR008613">
    <property type="entry name" value="Excalibur_Ca-bd_domain"/>
</dbReference>
<feature type="chain" id="PRO_5045892602" evidence="2">
    <location>
        <begin position="25"/>
        <end position="344"/>
    </location>
</feature>
<feature type="compositionally biased region" description="Polar residues" evidence="1">
    <location>
        <begin position="253"/>
        <end position="264"/>
    </location>
</feature>
<dbReference type="PROSITE" id="PS51257">
    <property type="entry name" value="PROKAR_LIPOPROTEIN"/>
    <property type="match status" value="1"/>
</dbReference>
<dbReference type="Proteomes" id="UP000475155">
    <property type="component" value="Unassembled WGS sequence"/>
</dbReference>
<evidence type="ECO:0000259" key="3">
    <source>
        <dbReference type="SMART" id="SM00894"/>
    </source>
</evidence>
<evidence type="ECO:0000313" key="4">
    <source>
        <dbReference type="EMBL" id="NEH12044.1"/>
    </source>
</evidence>
<keyword evidence="2" id="KW-0732">Signal</keyword>
<dbReference type="PANTHER" id="PTHR24094">
    <property type="entry name" value="SECRETED PROTEIN"/>
    <property type="match status" value="1"/>
</dbReference>
<feature type="region of interest" description="Disordered" evidence="1">
    <location>
        <begin position="28"/>
        <end position="61"/>
    </location>
</feature>
<feature type="region of interest" description="Disordered" evidence="1">
    <location>
        <begin position="322"/>
        <end position="344"/>
    </location>
</feature>
<protein>
    <submittedName>
        <fullName evidence="4">DUF1524 domain-containing protein</fullName>
    </submittedName>
</protein>
<organism evidence="4 5">
    <name type="scientific">Bifidobacterium saimiriisciurei</name>
    <dbReference type="NCBI Taxonomy" id="2661627"/>
    <lineage>
        <taxon>Bacteria</taxon>
        <taxon>Bacillati</taxon>
        <taxon>Actinomycetota</taxon>
        <taxon>Actinomycetes</taxon>
        <taxon>Bifidobacteriales</taxon>
        <taxon>Bifidobacteriaceae</taxon>
        <taxon>Bifidobacterium</taxon>
    </lineage>
</organism>
<name>A0ABX0CA83_9BIFI</name>
<dbReference type="SMART" id="SM00894">
    <property type="entry name" value="Excalibur"/>
    <property type="match status" value="1"/>
</dbReference>
<dbReference type="Pfam" id="PF05901">
    <property type="entry name" value="Excalibur"/>
    <property type="match status" value="1"/>
</dbReference>
<evidence type="ECO:0000313" key="5">
    <source>
        <dbReference type="Proteomes" id="UP000475155"/>
    </source>
</evidence>
<feature type="region of interest" description="Disordered" evidence="1">
    <location>
        <begin position="253"/>
        <end position="305"/>
    </location>
</feature>
<comment type="caution">
    <text evidence="4">The sequence shown here is derived from an EMBL/GenBank/DDBJ whole genome shotgun (WGS) entry which is preliminary data.</text>
</comment>
<accession>A0ABX0CA83</accession>
<evidence type="ECO:0000256" key="1">
    <source>
        <dbReference type="SAM" id="MobiDB-lite"/>
    </source>
</evidence>
<dbReference type="InterPro" id="IPR011089">
    <property type="entry name" value="GmrSD_C"/>
</dbReference>
<feature type="domain" description="Excalibur calcium-binding" evidence="3">
    <location>
        <begin position="308"/>
        <end position="344"/>
    </location>
</feature>
<reference evidence="4 5" key="1">
    <citation type="submission" date="2019-10" db="EMBL/GenBank/DDBJ databases">
        <title>Bifidobacterium from non-human primates.</title>
        <authorList>
            <person name="Modesto M."/>
        </authorList>
    </citation>
    <scope>NUCLEOTIDE SEQUENCE [LARGE SCALE GENOMIC DNA]</scope>
    <source>
        <strain evidence="4 5">SMA1</strain>
    </source>
</reference>
<dbReference type="EMBL" id="WHZU01000013">
    <property type="protein sequence ID" value="NEH12044.1"/>
    <property type="molecule type" value="Genomic_DNA"/>
</dbReference>
<feature type="compositionally biased region" description="Low complexity" evidence="1">
    <location>
        <begin position="265"/>
        <end position="305"/>
    </location>
</feature>
<feature type="signal peptide" evidence="2">
    <location>
        <begin position="1"/>
        <end position="24"/>
    </location>
</feature>
<keyword evidence="5" id="KW-1185">Reference proteome</keyword>